<name>A0A915E2L3_9BILA</name>
<evidence type="ECO:0000313" key="3">
    <source>
        <dbReference type="WBParaSite" id="jg25810"/>
    </source>
</evidence>
<evidence type="ECO:0000256" key="1">
    <source>
        <dbReference type="SAM" id="MobiDB-lite"/>
    </source>
</evidence>
<keyword evidence="2" id="KW-1185">Reference proteome</keyword>
<accession>A0A915E2L3</accession>
<feature type="region of interest" description="Disordered" evidence="1">
    <location>
        <begin position="50"/>
        <end position="85"/>
    </location>
</feature>
<dbReference type="WBParaSite" id="jg25810">
    <property type="protein sequence ID" value="jg25810"/>
    <property type="gene ID" value="jg25810"/>
</dbReference>
<evidence type="ECO:0000313" key="2">
    <source>
        <dbReference type="Proteomes" id="UP000887574"/>
    </source>
</evidence>
<proteinExistence type="predicted"/>
<organism evidence="2 3">
    <name type="scientific">Ditylenchus dipsaci</name>
    <dbReference type="NCBI Taxonomy" id="166011"/>
    <lineage>
        <taxon>Eukaryota</taxon>
        <taxon>Metazoa</taxon>
        <taxon>Ecdysozoa</taxon>
        <taxon>Nematoda</taxon>
        <taxon>Chromadorea</taxon>
        <taxon>Rhabditida</taxon>
        <taxon>Tylenchina</taxon>
        <taxon>Tylenchomorpha</taxon>
        <taxon>Sphaerularioidea</taxon>
        <taxon>Anguinidae</taxon>
        <taxon>Anguininae</taxon>
        <taxon>Ditylenchus</taxon>
    </lineage>
</organism>
<dbReference type="AlphaFoldDB" id="A0A915E2L3"/>
<protein>
    <submittedName>
        <fullName evidence="3">Uncharacterized protein</fullName>
    </submittedName>
</protein>
<sequence length="85" mass="9371">MLPWRRKNGSLPELIQKGELATNLAKATSSNLVPTNSIDAHFSRRVTVVDRPGQDKAHYTSTKPAPRAKKKQTSKKTVVGFGLEN</sequence>
<reference evidence="3" key="1">
    <citation type="submission" date="2022-11" db="UniProtKB">
        <authorList>
            <consortium name="WormBaseParasite"/>
        </authorList>
    </citation>
    <scope>IDENTIFICATION</scope>
</reference>
<dbReference type="Proteomes" id="UP000887574">
    <property type="component" value="Unplaced"/>
</dbReference>